<feature type="transmembrane region" description="Helical" evidence="1">
    <location>
        <begin position="233"/>
        <end position="251"/>
    </location>
</feature>
<organism evidence="2 3">
    <name type="scientific">Chryseobacterium soldanellicola</name>
    <dbReference type="NCBI Taxonomy" id="311333"/>
    <lineage>
        <taxon>Bacteria</taxon>
        <taxon>Pseudomonadati</taxon>
        <taxon>Bacteroidota</taxon>
        <taxon>Flavobacteriia</taxon>
        <taxon>Flavobacteriales</taxon>
        <taxon>Weeksellaceae</taxon>
        <taxon>Chryseobacterium group</taxon>
        <taxon>Chryseobacterium</taxon>
    </lineage>
</organism>
<feature type="transmembrane region" description="Helical" evidence="1">
    <location>
        <begin position="211"/>
        <end position="227"/>
    </location>
</feature>
<feature type="transmembrane region" description="Helical" evidence="1">
    <location>
        <begin position="54"/>
        <end position="70"/>
    </location>
</feature>
<evidence type="ECO:0000313" key="3">
    <source>
        <dbReference type="Proteomes" id="UP000199627"/>
    </source>
</evidence>
<dbReference type="OrthoDB" id="1437440at2"/>
<evidence type="ECO:0000256" key="1">
    <source>
        <dbReference type="SAM" id="Phobius"/>
    </source>
</evidence>
<name>A0A1H1DAU8_9FLAO</name>
<feature type="transmembrane region" description="Helical" evidence="1">
    <location>
        <begin position="353"/>
        <end position="374"/>
    </location>
</feature>
<keyword evidence="1" id="KW-1133">Transmembrane helix</keyword>
<protein>
    <recommendedName>
        <fullName evidence="4">Oligosaccharide repeat unit polymerase</fullName>
    </recommendedName>
</protein>
<gene>
    <name evidence="2" type="ORF">SAMN05421664_2383</name>
</gene>
<feature type="transmembrane region" description="Helical" evidence="1">
    <location>
        <begin position="10"/>
        <end position="27"/>
    </location>
</feature>
<sequence length="439" mass="49853">MFKRIYNKKIAKIIIAIIYSFLFAYGYREFLYGAYLYAGFDIIDTRLTHPELELYTFILAVLPVTLHSGIKQISSFISIFIYYILYVPIIITFFYNKEGSISYVMFLQFLFMLSMSLLFVADRVKISGSFVLPSNIKPFKVILVLTWLCTAYIAFVYRGSLNFASYEDVYIQRSATQQLGQDVFTAYCGAWLANVFIPICATYGLFAKKRIYFFSAILGSTIIYMSTADKQILLFPFIIFGIYKLLIKSSLKNSFSTIGLGLISLMTITLITGLSIFSALFWMRILGNGGLLTNYYHKFFTDHPNTHYSHINVINAITHGYPYGESSIGQVVGKEYWSDEMNANANFWATDGIAAIGDGGILLSAFILFCIFIIFNKISLYYNKIFLICILIPFLGTLMNTSLFTSLVTGGGFLVFLFLSLENTVKNTYINENSNNHRG</sequence>
<reference evidence="3" key="1">
    <citation type="submission" date="2016-10" db="EMBL/GenBank/DDBJ databases">
        <authorList>
            <person name="Varghese N."/>
            <person name="Submissions S."/>
        </authorList>
    </citation>
    <scope>NUCLEOTIDE SEQUENCE [LARGE SCALE GENOMIC DNA]</scope>
    <source>
        <strain evidence="3">DSM 17072</strain>
    </source>
</reference>
<evidence type="ECO:0000313" key="2">
    <source>
        <dbReference type="EMBL" id="SDQ73554.1"/>
    </source>
</evidence>
<dbReference type="AlphaFoldDB" id="A0A1H1DAU8"/>
<feature type="transmembrane region" description="Helical" evidence="1">
    <location>
        <begin position="184"/>
        <end position="206"/>
    </location>
</feature>
<feature type="transmembrane region" description="Helical" evidence="1">
    <location>
        <begin position="258"/>
        <end position="283"/>
    </location>
</feature>
<keyword evidence="1" id="KW-0812">Transmembrane</keyword>
<keyword evidence="3" id="KW-1185">Reference proteome</keyword>
<dbReference type="RefSeq" id="WP_089755960.1">
    <property type="nucleotide sequence ID" value="NZ_FNKL01000003.1"/>
</dbReference>
<dbReference type="Proteomes" id="UP000199627">
    <property type="component" value="Unassembled WGS sequence"/>
</dbReference>
<keyword evidence="1" id="KW-0472">Membrane</keyword>
<evidence type="ECO:0008006" key="4">
    <source>
        <dbReference type="Google" id="ProtNLM"/>
    </source>
</evidence>
<feature type="transmembrane region" description="Helical" evidence="1">
    <location>
        <begin position="101"/>
        <end position="120"/>
    </location>
</feature>
<dbReference type="EMBL" id="FNKL01000003">
    <property type="protein sequence ID" value="SDQ73554.1"/>
    <property type="molecule type" value="Genomic_DNA"/>
</dbReference>
<feature type="transmembrane region" description="Helical" evidence="1">
    <location>
        <begin position="386"/>
        <end position="419"/>
    </location>
</feature>
<proteinExistence type="predicted"/>
<dbReference type="STRING" id="311333.SAMN05421664_2383"/>
<feature type="transmembrane region" description="Helical" evidence="1">
    <location>
        <begin position="141"/>
        <end position="164"/>
    </location>
</feature>
<accession>A0A1H1DAU8</accession>
<feature type="transmembrane region" description="Helical" evidence="1">
    <location>
        <begin position="77"/>
        <end position="95"/>
    </location>
</feature>